<proteinExistence type="inferred from homology"/>
<dbReference type="InterPro" id="IPR042236">
    <property type="entry name" value="PI3K_accessory_sf"/>
</dbReference>
<evidence type="ECO:0000256" key="5">
    <source>
        <dbReference type="ARBA" id="ARBA00022777"/>
    </source>
</evidence>
<dbReference type="InterPro" id="IPR000341">
    <property type="entry name" value="PI3K_Ras-bd_dom"/>
</dbReference>
<feature type="domain" description="C2 PI3K-type" evidence="12">
    <location>
        <begin position="596"/>
        <end position="750"/>
    </location>
</feature>
<dbReference type="PANTHER" id="PTHR10048">
    <property type="entry name" value="PHOSPHATIDYLINOSITOL KINASE"/>
    <property type="match status" value="1"/>
</dbReference>
<keyword evidence="4" id="KW-0547">Nucleotide-binding</keyword>
<feature type="region of interest" description="Disordered" evidence="8">
    <location>
        <begin position="136"/>
        <end position="259"/>
    </location>
</feature>
<dbReference type="STRING" id="1257118.L8GS90"/>
<evidence type="ECO:0000259" key="12">
    <source>
        <dbReference type="PROSITE" id="PS51547"/>
    </source>
</evidence>
<sequence>MGDYLDMEHGRFTLSVVLPDGAIEEFSFPSKFTIDQVKSDILRRSAKFENLPEDAKKQFLLGMNEEELFNVEFTRCVTHRPIYESLLKDGADGEGVVVNCPSGATAEEFLSLALQRLRSLVTELEAAGEDIAKEKARLQAEEKSENRPDRAENGGATTSSSSSSPSPSSSPLSSSSSSNGVDPGVHQEKMSAGSGRIRVKILRQNFEGEESPSTQRRKPDSLAGAVAGDNGARRNSIWAKASPLTSSPTSVRSLSPRGFGPRESLADRFSDLSSSGSQVLLPRVDKRVQGNGPTLQDLKKGGPIAIQFYLPGGAKTVDLECLTTATLASLKDMLWEKAKSGDECLAEKARYSVKVWHTHMYLTGDTTLLYQFPIIQFCWQKQLLARLCLVDKLESKQDKLMSLQIGSLIGRPLCWHTSDEDQTSHFKHKISKLLAMANRDWECAAQAKLSIAPVPPDFPTDILVKVHLPGEQRMATTLHCPGDQTFLGVMHQLAKKSQATREGQLDPADYVFKITGRNRYVVQLDRKLHQIDYVRECLKRRVKINFSLVLRSSVRLEDVDGDLTMRSSISVPLIDEEDERLEKKLKMQGTCSLLELKRPFEFKLVRIENVKLGHDASDESPSSTSSTSYLYLEAGLYHGGELLSPVVYSQSVPTSENPTWIEWLRFETLMCDLPKATRLCVTLFVRDGRSNTRPIGWVNCQLFDYRDRMLTGPLSLCMWPNGPANPIGTCVENLEARSPVILGLEFSRYPQPVVFPDLKPLFPDTVPQPSRDEELILHLLIRKDPLYRLSPSEKRLLWKYRTFLRSLHSKSLVKLLSAVRWADVKMVKQVYGLLGLWGPLPPLDALELSDNELAAFLLQLVQVLKYEPYHYSDLAAFLIERGLQNRVTIGHYLFWHLEAEMSVPEIAERYGLMLEAYLRGCGDQRADLLKQMEVIKKLKSVAERTKEVPLARRRAVLHEELAKVTLPKSFSLPLDPTVVANGILVEKCRSMDSAKAPLWIVFTNADPLGQPINVIFKCGDDLRQDLLTLQMLGIMDELWKTETMDLHLTPYGCIATGDFMGMIEVVPEAETTAAIQKAAGGVTAAFRQTPLANWLRSNNPSDKDYTEAVTNFIKSVAGYCVATYVLGIGDRHNDNIMVRKDGHLVHIDFGHFLGNYKKFLMYRREKAPFVLTPEFVFVMGGKESAQFERFVEYCCWAYNALRRYANIFITLFTMMLSTGIPELTSEEDIDYLRNAFSLDMDDEEAAEAFKALIYESLSTKTTQINFAIHILAHRK</sequence>
<dbReference type="PROSITE" id="PS51545">
    <property type="entry name" value="PIK_HELICAL"/>
    <property type="match status" value="1"/>
</dbReference>
<dbReference type="PROSITE" id="PS00916">
    <property type="entry name" value="PI3_4_KINASE_2"/>
    <property type="match status" value="1"/>
</dbReference>
<dbReference type="EMBL" id="KB008022">
    <property type="protein sequence ID" value="ELR15797.1"/>
    <property type="molecule type" value="Genomic_DNA"/>
</dbReference>
<dbReference type="GO" id="GO:0016303">
    <property type="term" value="F:1-phosphatidylinositol-3-kinase activity"/>
    <property type="evidence" value="ECO:0007669"/>
    <property type="project" value="UniProtKB-EC"/>
</dbReference>
<dbReference type="Gene3D" id="1.10.1070.11">
    <property type="entry name" value="Phosphatidylinositol 3-/4-kinase, catalytic domain"/>
    <property type="match status" value="1"/>
</dbReference>
<dbReference type="SMART" id="SM00145">
    <property type="entry name" value="PI3Ka"/>
    <property type="match status" value="1"/>
</dbReference>
<dbReference type="GO" id="GO:0032060">
    <property type="term" value="P:bleb assembly"/>
    <property type="evidence" value="ECO:0007669"/>
    <property type="project" value="UniProtKB-ARBA"/>
</dbReference>
<dbReference type="SUPFAM" id="SSF54236">
    <property type="entry name" value="Ubiquitin-like"/>
    <property type="match status" value="1"/>
</dbReference>
<dbReference type="GO" id="GO:0005886">
    <property type="term" value="C:plasma membrane"/>
    <property type="evidence" value="ECO:0007669"/>
    <property type="project" value="TreeGrafter"/>
</dbReference>
<evidence type="ECO:0000256" key="2">
    <source>
        <dbReference type="ARBA" id="ARBA00012073"/>
    </source>
</evidence>
<dbReference type="Pfam" id="PF00454">
    <property type="entry name" value="PI3_PI4_kinase"/>
    <property type="match status" value="1"/>
</dbReference>
<dbReference type="InterPro" id="IPR018936">
    <property type="entry name" value="PI3/4_kinase_CS"/>
</dbReference>
<dbReference type="SMART" id="SM00144">
    <property type="entry name" value="PI3K_rbd"/>
    <property type="match status" value="1"/>
</dbReference>
<comment type="similarity">
    <text evidence="7">Belongs to the PI3/PI4-kinase family.</text>
</comment>
<feature type="domain" description="PIK helical" evidence="10">
    <location>
        <begin position="763"/>
        <end position="920"/>
    </location>
</feature>
<dbReference type="Pfam" id="PF00794">
    <property type="entry name" value="PI3K_rbd"/>
    <property type="match status" value="1"/>
</dbReference>
<dbReference type="SUPFAM" id="SSF56112">
    <property type="entry name" value="Protein kinase-like (PK-like)"/>
    <property type="match status" value="1"/>
</dbReference>
<dbReference type="InterPro" id="IPR016024">
    <property type="entry name" value="ARM-type_fold"/>
</dbReference>
<dbReference type="InterPro" id="IPR002420">
    <property type="entry name" value="PI3K-type_C2_dom"/>
</dbReference>
<keyword evidence="6" id="KW-0067">ATP-binding</keyword>
<dbReference type="GO" id="GO:0005942">
    <property type="term" value="C:phosphatidylinositol 3-kinase complex"/>
    <property type="evidence" value="ECO:0007669"/>
    <property type="project" value="TreeGrafter"/>
</dbReference>
<dbReference type="FunFam" id="3.30.1010.10:FF:000008">
    <property type="entry name" value="Phosphatidylinositol 4,5-bisphosphate 3-kinase catalytic subunit gamma"/>
    <property type="match status" value="1"/>
</dbReference>
<feature type="domain" description="PI3K-RBD" evidence="11">
    <location>
        <begin position="459"/>
        <end position="550"/>
    </location>
</feature>
<evidence type="ECO:0000256" key="3">
    <source>
        <dbReference type="ARBA" id="ARBA00022679"/>
    </source>
</evidence>
<dbReference type="PROSITE" id="PS50290">
    <property type="entry name" value="PI3_4_KINASE_3"/>
    <property type="match status" value="1"/>
</dbReference>
<feature type="compositionally biased region" description="Basic and acidic residues" evidence="8">
    <location>
        <begin position="136"/>
        <end position="152"/>
    </location>
</feature>
<dbReference type="GeneID" id="14916431"/>
<comment type="catalytic activity">
    <reaction evidence="1">
        <text>a 1,2-diacyl-sn-glycero-3-phospho-(1D-myo-inositol) + ATP = a 1,2-diacyl-sn-glycero-3-phospho-(1D-myo-inositol-3-phosphate) + ADP + H(+)</text>
        <dbReference type="Rhea" id="RHEA:12709"/>
        <dbReference type="ChEBI" id="CHEBI:15378"/>
        <dbReference type="ChEBI" id="CHEBI:30616"/>
        <dbReference type="ChEBI" id="CHEBI:57880"/>
        <dbReference type="ChEBI" id="CHEBI:58088"/>
        <dbReference type="ChEBI" id="CHEBI:456216"/>
        <dbReference type="EC" id="2.7.1.137"/>
    </reaction>
</comment>
<dbReference type="GO" id="GO:0048015">
    <property type="term" value="P:phosphatidylinositol-mediated signaling"/>
    <property type="evidence" value="ECO:0007669"/>
    <property type="project" value="TreeGrafter"/>
</dbReference>
<dbReference type="SUPFAM" id="SSF48371">
    <property type="entry name" value="ARM repeat"/>
    <property type="match status" value="1"/>
</dbReference>
<evidence type="ECO:0000256" key="7">
    <source>
        <dbReference type="PROSITE-ProRule" id="PRU00880"/>
    </source>
</evidence>
<dbReference type="FunFam" id="1.10.1070.11:FF:000001">
    <property type="entry name" value="Phosphatidylinositol 4,5-bisphosphate 3-kinase catalytic subunit"/>
    <property type="match status" value="1"/>
</dbReference>
<keyword evidence="14" id="KW-1185">Reference proteome</keyword>
<reference evidence="13 14" key="1">
    <citation type="journal article" date="2013" name="Genome Biol.">
        <title>Genome of Acanthamoeba castellanii highlights extensive lateral gene transfer and early evolution of tyrosine kinase signaling.</title>
        <authorList>
            <person name="Clarke M."/>
            <person name="Lohan A.J."/>
            <person name="Liu B."/>
            <person name="Lagkouvardos I."/>
            <person name="Roy S."/>
            <person name="Zafar N."/>
            <person name="Bertelli C."/>
            <person name="Schilde C."/>
            <person name="Kianianmomeni A."/>
            <person name="Burglin T.R."/>
            <person name="Frech C."/>
            <person name="Turcotte B."/>
            <person name="Kopec K.O."/>
            <person name="Synnott J.M."/>
            <person name="Choo C."/>
            <person name="Paponov I."/>
            <person name="Finkler A."/>
            <person name="Soon Heng Tan C."/>
            <person name="Hutchins A.P."/>
            <person name="Weinmeier T."/>
            <person name="Rattei T."/>
            <person name="Chu J.S."/>
            <person name="Gimenez G."/>
            <person name="Irimia M."/>
            <person name="Rigden D.J."/>
            <person name="Fitzpatrick D.A."/>
            <person name="Lorenzo-Morales J."/>
            <person name="Bateman A."/>
            <person name="Chiu C.H."/>
            <person name="Tang P."/>
            <person name="Hegemann P."/>
            <person name="Fromm H."/>
            <person name="Raoult D."/>
            <person name="Greub G."/>
            <person name="Miranda-Saavedra D."/>
            <person name="Chen N."/>
            <person name="Nash P."/>
            <person name="Ginger M.L."/>
            <person name="Horn M."/>
            <person name="Schaap P."/>
            <person name="Caler L."/>
            <person name="Loftus B."/>
        </authorList>
    </citation>
    <scope>NUCLEOTIDE SEQUENCE [LARGE SCALE GENOMIC DNA]</scope>
    <source>
        <strain evidence="13 14">Neff</strain>
    </source>
</reference>
<dbReference type="Gene3D" id="3.30.1010.10">
    <property type="entry name" value="Phosphatidylinositol 3-kinase Catalytic Subunit, Chain A, domain 4"/>
    <property type="match status" value="1"/>
</dbReference>
<dbReference type="GO" id="GO:0009617">
    <property type="term" value="P:response to bacterium"/>
    <property type="evidence" value="ECO:0007669"/>
    <property type="project" value="UniProtKB-ARBA"/>
</dbReference>
<dbReference type="GO" id="GO:0035005">
    <property type="term" value="F:1-phosphatidylinositol-4-phosphate 3-kinase activity"/>
    <property type="evidence" value="ECO:0007669"/>
    <property type="project" value="TreeGrafter"/>
</dbReference>
<dbReference type="InterPro" id="IPR036940">
    <property type="entry name" value="PI3/4_kinase_cat_sf"/>
</dbReference>
<dbReference type="GO" id="GO:0005524">
    <property type="term" value="F:ATP binding"/>
    <property type="evidence" value="ECO:0007669"/>
    <property type="project" value="UniProtKB-KW"/>
</dbReference>
<dbReference type="OrthoDB" id="67688at2759"/>
<evidence type="ECO:0000256" key="1">
    <source>
        <dbReference type="ARBA" id="ARBA00001498"/>
    </source>
</evidence>
<dbReference type="Proteomes" id="UP000011083">
    <property type="component" value="Unassembled WGS sequence"/>
</dbReference>
<dbReference type="CDD" id="cd08380">
    <property type="entry name" value="C2_PI3K_like"/>
    <property type="match status" value="1"/>
</dbReference>
<evidence type="ECO:0000256" key="4">
    <source>
        <dbReference type="ARBA" id="ARBA00022741"/>
    </source>
</evidence>
<accession>L8GS90</accession>
<dbReference type="GO" id="GO:0050920">
    <property type="term" value="P:regulation of chemotaxis"/>
    <property type="evidence" value="ECO:0007669"/>
    <property type="project" value="UniProtKB-ARBA"/>
</dbReference>
<dbReference type="InterPro" id="IPR001263">
    <property type="entry name" value="PI3K_accessory_dom"/>
</dbReference>
<feature type="domain" description="PI3K/PI4K catalytic" evidence="9">
    <location>
        <begin position="984"/>
        <end position="1261"/>
    </location>
</feature>
<dbReference type="InterPro" id="IPR015433">
    <property type="entry name" value="PI3/4_kinase"/>
</dbReference>
<keyword evidence="3" id="KW-0808">Transferase</keyword>
<dbReference type="SUPFAM" id="SSF49562">
    <property type="entry name" value="C2 domain (Calcium/lipid-binding domain, CaLB)"/>
    <property type="match status" value="1"/>
</dbReference>
<dbReference type="InterPro" id="IPR035448">
    <property type="entry name" value="PI3Kc"/>
</dbReference>
<dbReference type="CDD" id="cd00891">
    <property type="entry name" value="PI3Kc"/>
    <property type="match status" value="1"/>
</dbReference>
<dbReference type="Gene3D" id="2.60.40.150">
    <property type="entry name" value="C2 domain"/>
    <property type="match status" value="1"/>
</dbReference>
<keyword evidence="5 13" id="KW-0418">Kinase</keyword>
<dbReference type="InterPro" id="IPR029071">
    <property type="entry name" value="Ubiquitin-like_domsf"/>
</dbReference>
<dbReference type="GO" id="GO:0031267">
    <property type="term" value="F:small GTPase binding"/>
    <property type="evidence" value="ECO:0007669"/>
    <property type="project" value="UniProtKB-ARBA"/>
</dbReference>
<dbReference type="SMART" id="SM00146">
    <property type="entry name" value="PI3Kc"/>
    <property type="match status" value="1"/>
</dbReference>
<gene>
    <name evidence="13" type="ORF">ACA1_078600</name>
</gene>
<dbReference type="GO" id="GO:0016477">
    <property type="term" value="P:cell migration"/>
    <property type="evidence" value="ECO:0007669"/>
    <property type="project" value="TreeGrafter"/>
</dbReference>
<protein>
    <recommendedName>
        <fullName evidence="2">phosphatidylinositol 3-kinase</fullName>
        <ecNumber evidence="2">2.7.1.137</ecNumber>
    </recommendedName>
</protein>
<dbReference type="Gene3D" id="3.10.20.770">
    <property type="match status" value="1"/>
</dbReference>
<dbReference type="InterPro" id="IPR035892">
    <property type="entry name" value="C2_domain_sf"/>
</dbReference>
<dbReference type="RefSeq" id="XP_004337810.1">
    <property type="nucleotide sequence ID" value="XM_004337762.1"/>
</dbReference>
<evidence type="ECO:0000259" key="11">
    <source>
        <dbReference type="PROSITE" id="PS51546"/>
    </source>
</evidence>
<evidence type="ECO:0000256" key="6">
    <source>
        <dbReference type="ARBA" id="ARBA00022840"/>
    </source>
</evidence>
<organism evidence="13 14">
    <name type="scientific">Acanthamoeba castellanii (strain ATCC 30010 / Neff)</name>
    <dbReference type="NCBI Taxonomy" id="1257118"/>
    <lineage>
        <taxon>Eukaryota</taxon>
        <taxon>Amoebozoa</taxon>
        <taxon>Discosea</taxon>
        <taxon>Longamoebia</taxon>
        <taxon>Centramoebida</taxon>
        <taxon>Acanthamoebidae</taxon>
        <taxon>Acanthamoeba</taxon>
    </lineage>
</organism>
<dbReference type="AlphaFoldDB" id="L8GS90"/>
<feature type="compositionally biased region" description="Polar residues" evidence="8">
    <location>
        <begin position="243"/>
        <end position="253"/>
    </location>
</feature>
<dbReference type="Pfam" id="PF00792">
    <property type="entry name" value="PI3K_C2"/>
    <property type="match status" value="1"/>
</dbReference>
<evidence type="ECO:0000313" key="14">
    <source>
        <dbReference type="Proteomes" id="UP000011083"/>
    </source>
</evidence>
<feature type="compositionally biased region" description="Low complexity" evidence="8">
    <location>
        <begin position="159"/>
        <end position="178"/>
    </location>
</feature>
<dbReference type="Gene3D" id="1.25.40.70">
    <property type="entry name" value="Phosphatidylinositol 3-kinase, accessory domain (PIK)"/>
    <property type="match status" value="2"/>
</dbReference>
<dbReference type="InterPro" id="IPR000403">
    <property type="entry name" value="PI3/4_kinase_cat_dom"/>
</dbReference>
<dbReference type="GO" id="GO:0005737">
    <property type="term" value="C:cytoplasm"/>
    <property type="evidence" value="ECO:0007669"/>
    <property type="project" value="TreeGrafter"/>
</dbReference>
<dbReference type="SMART" id="SM00142">
    <property type="entry name" value="PI3K_C2"/>
    <property type="match status" value="1"/>
</dbReference>
<dbReference type="Pfam" id="PF00613">
    <property type="entry name" value="PI3Ka"/>
    <property type="match status" value="1"/>
</dbReference>
<dbReference type="EC" id="2.7.1.137" evidence="2"/>
<evidence type="ECO:0000259" key="9">
    <source>
        <dbReference type="PROSITE" id="PS50290"/>
    </source>
</evidence>
<evidence type="ECO:0000313" key="13">
    <source>
        <dbReference type="EMBL" id="ELR15797.1"/>
    </source>
</evidence>
<dbReference type="InterPro" id="IPR011009">
    <property type="entry name" value="Kinase-like_dom_sf"/>
</dbReference>
<dbReference type="PROSITE" id="PS00915">
    <property type="entry name" value="PI3_4_KINASE_1"/>
    <property type="match status" value="1"/>
</dbReference>
<dbReference type="PROSITE" id="PS51546">
    <property type="entry name" value="PI3K_RBD"/>
    <property type="match status" value="1"/>
</dbReference>
<dbReference type="KEGG" id="acan:ACA1_078600"/>
<name>L8GS90_ACACF</name>
<evidence type="ECO:0000259" key="10">
    <source>
        <dbReference type="PROSITE" id="PS51545"/>
    </source>
</evidence>
<dbReference type="GO" id="GO:0043491">
    <property type="term" value="P:phosphatidylinositol 3-kinase/protein kinase B signal transduction"/>
    <property type="evidence" value="ECO:0007669"/>
    <property type="project" value="TreeGrafter"/>
</dbReference>
<dbReference type="VEuPathDB" id="AmoebaDB:ACA1_078600"/>
<dbReference type="PROSITE" id="PS51547">
    <property type="entry name" value="C2_PI3K"/>
    <property type="match status" value="1"/>
</dbReference>
<dbReference type="PANTHER" id="PTHR10048:SF14">
    <property type="entry name" value="LD28067P"/>
    <property type="match status" value="1"/>
</dbReference>
<evidence type="ECO:0000256" key="8">
    <source>
        <dbReference type="SAM" id="MobiDB-lite"/>
    </source>
</evidence>